<dbReference type="EMBL" id="JAUKUA010000003">
    <property type="protein sequence ID" value="KAK0721176.1"/>
    <property type="molecule type" value="Genomic_DNA"/>
</dbReference>
<sequence length="163" mass="18421">MPIAYVVLKLIETNHSPWRFYLKARVLNYFLAYTTDTAHVSFQDFCRVKLLLNYLHCYYNKLLMVEGPVGITYSSDHYEATLYNRPPSPILLQVNGHGRIDQLAMGYSKLPPVIHAAPTGVTANNINNSTIYALLKLPITKGPDHPALSSTELSNLQAKLRQF</sequence>
<comment type="caution">
    <text evidence="1">The sequence shown here is derived from an EMBL/GenBank/DDBJ whole genome shotgun (WGS) entry which is preliminary data.</text>
</comment>
<keyword evidence="2" id="KW-1185">Reference proteome</keyword>
<reference evidence="1" key="1">
    <citation type="submission" date="2023-06" db="EMBL/GenBank/DDBJ databases">
        <title>Genome-scale phylogeny and comparative genomics of the fungal order Sordariales.</title>
        <authorList>
            <consortium name="Lawrence Berkeley National Laboratory"/>
            <person name="Hensen N."/>
            <person name="Bonometti L."/>
            <person name="Westerberg I."/>
            <person name="Brannstrom I.O."/>
            <person name="Guillou S."/>
            <person name="Cros-Aarteil S."/>
            <person name="Calhoun S."/>
            <person name="Haridas S."/>
            <person name="Kuo A."/>
            <person name="Mondo S."/>
            <person name="Pangilinan J."/>
            <person name="Riley R."/>
            <person name="Labutti K."/>
            <person name="Andreopoulos B."/>
            <person name="Lipzen A."/>
            <person name="Chen C."/>
            <person name="Yanf M."/>
            <person name="Daum C."/>
            <person name="Ng V."/>
            <person name="Clum A."/>
            <person name="Steindorff A."/>
            <person name="Ohm R."/>
            <person name="Martin F."/>
            <person name="Silar P."/>
            <person name="Natvig D."/>
            <person name="Lalanne C."/>
            <person name="Gautier V."/>
            <person name="Ament-Velasquez S.L."/>
            <person name="Kruys A."/>
            <person name="Hutchinson M.I."/>
            <person name="Powell A.J."/>
            <person name="Barry K."/>
            <person name="Miller A.N."/>
            <person name="Grigoriev I.V."/>
            <person name="Debuchy R."/>
            <person name="Gladieux P."/>
            <person name="Thoren M.H."/>
            <person name="Johannesson H."/>
        </authorList>
    </citation>
    <scope>NUCLEOTIDE SEQUENCE</scope>
    <source>
        <strain evidence="1">SMH4607-1</strain>
    </source>
</reference>
<name>A0AA40E1W6_9PEZI</name>
<proteinExistence type="predicted"/>
<accession>A0AA40E1W6</accession>
<evidence type="ECO:0000313" key="2">
    <source>
        <dbReference type="Proteomes" id="UP001172102"/>
    </source>
</evidence>
<protein>
    <submittedName>
        <fullName evidence="1">Uncharacterized protein</fullName>
    </submittedName>
</protein>
<organism evidence="1 2">
    <name type="scientific">Lasiosphaeris hirsuta</name>
    <dbReference type="NCBI Taxonomy" id="260670"/>
    <lineage>
        <taxon>Eukaryota</taxon>
        <taxon>Fungi</taxon>
        <taxon>Dikarya</taxon>
        <taxon>Ascomycota</taxon>
        <taxon>Pezizomycotina</taxon>
        <taxon>Sordariomycetes</taxon>
        <taxon>Sordariomycetidae</taxon>
        <taxon>Sordariales</taxon>
        <taxon>Lasiosphaeriaceae</taxon>
        <taxon>Lasiosphaeris</taxon>
    </lineage>
</organism>
<dbReference type="Proteomes" id="UP001172102">
    <property type="component" value="Unassembled WGS sequence"/>
</dbReference>
<gene>
    <name evidence="1" type="ORF">B0H67DRAFT_553189</name>
</gene>
<dbReference type="AlphaFoldDB" id="A0AA40E1W6"/>
<evidence type="ECO:0000313" key="1">
    <source>
        <dbReference type="EMBL" id="KAK0721176.1"/>
    </source>
</evidence>